<evidence type="ECO:0000313" key="2">
    <source>
        <dbReference type="EMBL" id="MBB3665956.1"/>
    </source>
</evidence>
<proteinExistence type="predicted"/>
<dbReference type="RefSeq" id="WP_183787156.1">
    <property type="nucleotide sequence ID" value="NZ_JACIBS010000009.1"/>
</dbReference>
<dbReference type="AlphaFoldDB" id="A0A839Y103"/>
<comment type="caution">
    <text evidence="2">The sequence shown here is derived from an EMBL/GenBank/DDBJ whole genome shotgun (WGS) entry which is preliminary data.</text>
</comment>
<evidence type="ECO:0000259" key="1">
    <source>
        <dbReference type="Pfam" id="PF25311"/>
    </source>
</evidence>
<evidence type="ECO:0000313" key="3">
    <source>
        <dbReference type="Proteomes" id="UP000564573"/>
    </source>
</evidence>
<accession>A0A839Y103</accession>
<reference evidence="2 3" key="1">
    <citation type="submission" date="2020-08" db="EMBL/GenBank/DDBJ databases">
        <title>Sequencing the genomes of 1000 actinobacteria strains.</title>
        <authorList>
            <person name="Klenk H.-P."/>
        </authorList>
    </citation>
    <scope>NUCLEOTIDE SEQUENCE [LARGE SCALE GENOMIC DNA]</scope>
    <source>
        <strain evidence="2 3">DSM 45267</strain>
    </source>
</reference>
<organism evidence="2 3">
    <name type="scientific">Prauserella sediminis</name>
    <dbReference type="NCBI Taxonomy" id="577680"/>
    <lineage>
        <taxon>Bacteria</taxon>
        <taxon>Bacillati</taxon>
        <taxon>Actinomycetota</taxon>
        <taxon>Actinomycetes</taxon>
        <taxon>Pseudonocardiales</taxon>
        <taxon>Pseudonocardiaceae</taxon>
        <taxon>Prauserella</taxon>
        <taxon>Prauserella salsuginis group</taxon>
    </lineage>
</organism>
<dbReference type="InterPro" id="IPR057362">
    <property type="entry name" value="WDGH"/>
</dbReference>
<feature type="domain" description="WDGH" evidence="1">
    <location>
        <begin position="6"/>
        <end position="105"/>
    </location>
</feature>
<dbReference type="Pfam" id="PF25311">
    <property type="entry name" value="WDGH"/>
    <property type="match status" value="1"/>
</dbReference>
<protein>
    <recommendedName>
        <fullName evidence="1">WDGH domain-containing protein</fullName>
    </recommendedName>
</protein>
<keyword evidence="3" id="KW-1185">Reference proteome</keyword>
<name>A0A839Y103_9PSEU</name>
<dbReference type="Proteomes" id="UP000564573">
    <property type="component" value="Unassembled WGS sequence"/>
</dbReference>
<sequence length="109" mass="12403">MTNTDEISDGFHTFGELYEYRMLYHAHAVRAWVQLGWPVSKSWRHHDGELCFGGGWFIVAAQLPAGQVSNHYPADDWELFDCPEVEVSPLWDGHTPSEAAERLRSQLGS</sequence>
<dbReference type="EMBL" id="JACIBS010000009">
    <property type="protein sequence ID" value="MBB3665956.1"/>
    <property type="molecule type" value="Genomic_DNA"/>
</dbReference>
<gene>
    <name evidence="2" type="ORF">FB384_004915</name>
</gene>